<dbReference type="InterPro" id="IPR012338">
    <property type="entry name" value="Beta-lactam/transpept-like"/>
</dbReference>
<feature type="signal peptide" evidence="1">
    <location>
        <begin position="1"/>
        <end position="21"/>
    </location>
</feature>
<evidence type="ECO:0000256" key="1">
    <source>
        <dbReference type="SAM" id="SignalP"/>
    </source>
</evidence>
<sequence>MKNTFLTLLLLLFCLHTNAQKAGLEDFKAKYEPYYKATNIKMGILLKKGNQFYAQRINFENNDNVVFNIGSATKTFTAVLILQEIEKGTLNLSDTIGTFLSPIQNIASDITIEQLLRHQTGLAEVVGGEEEWYAYDIPHDSIFRRDVFSNVKPRQEAKIGKFDYTNTNYILLGEILEKINDKSYFDLLKERIFEPCGLEKTYPYLSKTIPDLVHPTDEKNESDQFEGINYKLFAHYDFSAGSIASTLKDMAAFYENLYEKETLISKSSLQQMTDFKGGSYGLGLQKLKVEGVDYWGHGGNNYGYAFRNYYNPENGNMMMYFINRFRVPMKNSVLKDFSAIMHNKSLVAFRKNIVDEFKDFEGNYILKGPELAFTIFEKGNILYFQVQNLKVPLVSYEPNILLDVSSGIEFTKSEDDPGKLIWSQSGEKLEAVTQ</sequence>
<dbReference type="SUPFAM" id="SSF56601">
    <property type="entry name" value="beta-lactamase/transpeptidase-like"/>
    <property type="match status" value="1"/>
</dbReference>
<reference evidence="4" key="1">
    <citation type="journal article" date="2019" name="Int. J. Syst. Evol. Microbiol.">
        <title>The Global Catalogue of Microorganisms (GCM) 10K type strain sequencing project: providing services to taxonomists for standard genome sequencing and annotation.</title>
        <authorList>
            <consortium name="The Broad Institute Genomics Platform"/>
            <consortium name="The Broad Institute Genome Sequencing Center for Infectious Disease"/>
            <person name="Wu L."/>
            <person name="Ma J."/>
        </authorList>
    </citation>
    <scope>NUCLEOTIDE SEQUENCE [LARGE SCALE GENOMIC DNA]</scope>
    <source>
        <strain evidence="4">CGMCC 1.10832</strain>
    </source>
</reference>
<dbReference type="Gene3D" id="3.40.710.10">
    <property type="entry name" value="DD-peptidase/beta-lactamase superfamily"/>
    <property type="match status" value="1"/>
</dbReference>
<comment type="caution">
    <text evidence="3">The sequence shown here is derived from an EMBL/GenBank/DDBJ whole genome shotgun (WGS) entry which is preliminary data.</text>
</comment>
<keyword evidence="1" id="KW-0732">Signal</keyword>
<evidence type="ECO:0000313" key="3">
    <source>
        <dbReference type="EMBL" id="GGC21194.1"/>
    </source>
</evidence>
<dbReference type="PANTHER" id="PTHR46825">
    <property type="entry name" value="D-ALANYL-D-ALANINE-CARBOXYPEPTIDASE/ENDOPEPTIDASE AMPH"/>
    <property type="match status" value="1"/>
</dbReference>
<dbReference type="PANTHER" id="PTHR46825:SF9">
    <property type="entry name" value="BETA-LACTAMASE-RELATED DOMAIN-CONTAINING PROTEIN"/>
    <property type="match status" value="1"/>
</dbReference>
<evidence type="ECO:0000313" key="4">
    <source>
        <dbReference type="Proteomes" id="UP000636010"/>
    </source>
</evidence>
<keyword evidence="4" id="KW-1185">Reference proteome</keyword>
<protein>
    <recommendedName>
        <fullName evidence="2">Beta-lactamase-related domain-containing protein</fullName>
    </recommendedName>
</protein>
<dbReference type="InterPro" id="IPR050491">
    <property type="entry name" value="AmpC-like"/>
</dbReference>
<feature type="domain" description="Beta-lactamase-related" evidence="2">
    <location>
        <begin position="61"/>
        <end position="327"/>
    </location>
</feature>
<organism evidence="3 4">
    <name type="scientific">Marivirga lumbricoides</name>
    <dbReference type="NCBI Taxonomy" id="1046115"/>
    <lineage>
        <taxon>Bacteria</taxon>
        <taxon>Pseudomonadati</taxon>
        <taxon>Bacteroidota</taxon>
        <taxon>Cytophagia</taxon>
        <taxon>Cytophagales</taxon>
        <taxon>Marivirgaceae</taxon>
        <taxon>Marivirga</taxon>
    </lineage>
</organism>
<name>A0ABQ1LBY8_9BACT</name>
<dbReference type="Pfam" id="PF00144">
    <property type="entry name" value="Beta-lactamase"/>
    <property type="match status" value="1"/>
</dbReference>
<feature type="chain" id="PRO_5046181184" description="Beta-lactamase-related domain-containing protein" evidence="1">
    <location>
        <begin position="22"/>
        <end position="434"/>
    </location>
</feature>
<gene>
    <name evidence="3" type="ORF">GCM10011506_03010</name>
</gene>
<dbReference type="Proteomes" id="UP000636010">
    <property type="component" value="Unassembled WGS sequence"/>
</dbReference>
<dbReference type="EMBL" id="BMEC01000001">
    <property type="protein sequence ID" value="GGC21194.1"/>
    <property type="molecule type" value="Genomic_DNA"/>
</dbReference>
<accession>A0ABQ1LBY8</accession>
<proteinExistence type="predicted"/>
<evidence type="ECO:0000259" key="2">
    <source>
        <dbReference type="Pfam" id="PF00144"/>
    </source>
</evidence>
<dbReference type="InterPro" id="IPR001466">
    <property type="entry name" value="Beta-lactam-related"/>
</dbReference>
<dbReference type="RefSeq" id="WP_188460041.1">
    <property type="nucleotide sequence ID" value="NZ_BAABHU010000001.1"/>
</dbReference>